<evidence type="ECO:0000256" key="1">
    <source>
        <dbReference type="SAM" id="MobiDB-lite"/>
    </source>
</evidence>
<feature type="region of interest" description="Disordered" evidence="1">
    <location>
        <begin position="224"/>
        <end position="244"/>
    </location>
</feature>
<dbReference type="GeneID" id="34594958"/>
<protein>
    <submittedName>
        <fullName evidence="2">Gibberellin 2-oxidase</fullName>
    </submittedName>
</protein>
<evidence type="ECO:0000313" key="3">
    <source>
        <dbReference type="Proteomes" id="UP000185904"/>
    </source>
</evidence>
<accession>A0A178BRU6</accession>
<feature type="region of interest" description="Disordered" evidence="1">
    <location>
        <begin position="181"/>
        <end position="203"/>
    </location>
</feature>
<keyword evidence="3" id="KW-1185">Reference proteome</keyword>
<evidence type="ECO:0000313" key="2">
    <source>
        <dbReference type="EMBL" id="OAL19726.1"/>
    </source>
</evidence>
<organism evidence="2 3">
    <name type="scientific">Fonsecaea nubica</name>
    <dbReference type="NCBI Taxonomy" id="856822"/>
    <lineage>
        <taxon>Eukaryota</taxon>
        <taxon>Fungi</taxon>
        <taxon>Dikarya</taxon>
        <taxon>Ascomycota</taxon>
        <taxon>Pezizomycotina</taxon>
        <taxon>Eurotiomycetes</taxon>
        <taxon>Chaetothyriomycetidae</taxon>
        <taxon>Chaetothyriales</taxon>
        <taxon>Herpotrichiellaceae</taxon>
        <taxon>Fonsecaea</taxon>
    </lineage>
</organism>
<dbReference type="Proteomes" id="UP000185904">
    <property type="component" value="Unassembled WGS sequence"/>
</dbReference>
<dbReference type="EMBL" id="LVCJ01000168">
    <property type="protein sequence ID" value="OAL19726.1"/>
    <property type="molecule type" value="Genomic_DNA"/>
</dbReference>
<dbReference type="OrthoDB" id="10466434at2759"/>
<gene>
    <name evidence="2" type="ORF">AYO20_11580</name>
</gene>
<dbReference type="RefSeq" id="XP_022494192.1">
    <property type="nucleotide sequence ID" value="XM_022649826.1"/>
</dbReference>
<proteinExistence type="predicted"/>
<feature type="compositionally biased region" description="Basic and acidic residues" evidence="1">
    <location>
        <begin position="192"/>
        <end position="202"/>
    </location>
</feature>
<dbReference type="AlphaFoldDB" id="A0A178BRU6"/>
<reference evidence="2 3" key="1">
    <citation type="submission" date="2016-03" db="EMBL/GenBank/DDBJ databases">
        <title>The draft genome sequence of Fonsecaea nubica causative agent of cutaneous subcutaneous infection in human host.</title>
        <authorList>
            <person name="Costa F."/>
            <person name="Sybren D.H."/>
            <person name="Raittz R.T."/>
            <person name="Weiss V.A."/>
            <person name="Leao A.C."/>
            <person name="Gomes R."/>
            <person name="De Souza E.M."/>
            <person name="Pedrosa F.O."/>
            <person name="Steffens M.B."/>
            <person name="Bombassaro A."/>
            <person name="Tadra-Sfeir M.Z."/>
            <person name="Moreno L.F."/>
            <person name="Najafzadeh M.J."/>
            <person name="Felipe M.S."/>
            <person name="Teixeira M."/>
            <person name="Sun J."/>
            <person name="Xi L."/>
            <person name="Castro M.A."/>
            <person name="Vicente V.A."/>
        </authorList>
    </citation>
    <scope>NUCLEOTIDE SEQUENCE [LARGE SCALE GENOMIC DNA]</scope>
    <source>
        <strain evidence="2 3">CBS 269.64</strain>
    </source>
</reference>
<sequence length="244" mass="28120">MANLAFSWELVDHDIRIQHKLATTEVDMTWSAKPPRCEYIAESNGEGFQVYFFAGLSIDIAEALLEEISGELNPTLLRSLEQLSKKEPQLVVRALIRYLTPPKFHYIRIFCVDQSYRRLPRTHLDKHVPSPKVVLCDPVGVHTNFTPEHLLEYAHAFATDLQMEEVNRLYNIQWKEMRKLRNRQSTSTASRPTKEDPRRDRLLWVAEHGPVSPKILDDLVSRFGPKKTSTIEPDDPLPDTAPPL</sequence>
<comment type="caution">
    <text evidence="2">The sequence shown here is derived from an EMBL/GenBank/DDBJ whole genome shotgun (WGS) entry which is preliminary data.</text>
</comment>
<name>A0A178BRU6_9EURO</name>